<feature type="transmembrane region" description="Helical" evidence="1">
    <location>
        <begin position="65"/>
        <end position="83"/>
    </location>
</feature>
<dbReference type="Proteomes" id="UP000610594">
    <property type="component" value="Unassembled WGS sequence"/>
</dbReference>
<protein>
    <recommendedName>
        <fullName evidence="4">DUF2569 domain-containing protein</fullName>
    </recommendedName>
</protein>
<accession>A0ABX0N2M5</accession>
<keyword evidence="3" id="KW-1185">Reference proteome</keyword>
<feature type="transmembrane region" description="Helical" evidence="1">
    <location>
        <begin position="98"/>
        <end position="116"/>
    </location>
</feature>
<organism evidence="2 3">
    <name type="scientific">Massilia genomosp. 1</name>
    <dbReference type="NCBI Taxonomy" id="2609280"/>
    <lineage>
        <taxon>Bacteria</taxon>
        <taxon>Pseudomonadati</taxon>
        <taxon>Pseudomonadota</taxon>
        <taxon>Betaproteobacteria</taxon>
        <taxon>Burkholderiales</taxon>
        <taxon>Oxalobacteraceae</taxon>
        <taxon>Telluria group</taxon>
        <taxon>Massilia</taxon>
    </lineage>
</organism>
<evidence type="ECO:0008006" key="4">
    <source>
        <dbReference type="Google" id="ProtNLM"/>
    </source>
</evidence>
<evidence type="ECO:0000256" key="1">
    <source>
        <dbReference type="SAM" id="Phobius"/>
    </source>
</evidence>
<dbReference type="EMBL" id="WHJF01000051">
    <property type="protein sequence ID" value="NHZ64344.1"/>
    <property type="molecule type" value="Genomic_DNA"/>
</dbReference>
<sequence>MTYTSSKLAGTLSPCAAVRAASGEHNVGNGMNGLIYGACLLILMCFGMLYALFKGRKSWWSRIKSVGVVVLINFAVIGVVILFDEFMPESIKDLLNTPIPWLMGAIPGWYYAYLVGRGEVAVPQ</sequence>
<keyword evidence="1" id="KW-0812">Transmembrane</keyword>
<keyword evidence="1" id="KW-1133">Transmembrane helix</keyword>
<reference evidence="2 3" key="1">
    <citation type="submission" date="2019-10" db="EMBL/GenBank/DDBJ databases">
        <title>Taxonomy of Antarctic Massilia spp.: description of Massilia rubra sp. nov., Massilia aquatica sp. nov., Massilia mucilaginosa sp. nov., Massilia frigida sp. nov. isolated from streams, lakes and regoliths.</title>
        <authorList>
            <person name="Holochova P."/>
            <person name="Sedlacek I."/>
            <person name="Kralova S."/>
            <person name="Maslanova I."/>
            <person name="Busse H.-J."/>
            <person name="Stankova E."/>
            <person name="Vrbovska V."/>
            <person name="Kovarovic V."/>
            <person name="Bartak M."/>
            <person name="Svec P."/>
            <person name="Pantucek R."/>
        </authorList>
    </citation>
    <scope>NUCLEOTIDE SEQUENCE [LARGE SCALE GENOMIC DNA]</scope>
    <source>
        <strain evidence="2 3">CCM 8694</strain>
    </source>
</reference>
<feature type="transmembrane region" description="Helical" evidence="1">
    <location>
        <begin position="33"/>
        <end position="53"/>
    </location>
</feature>
<proteinExistence type="predicted"/>
<keyword evidence="1" id="KW-0472">Membrane</keyword>
<evidence type="ECO:0000313" key="3">
    <source>
        <dbReference type="Proteomes" id="UP000610594"/>
    </source>
</evidence>
<evidence type="ECO:0000313" key="2">
    <source>
        <dbReference type="EMBL" id="NHZ64344.1"/>
    </source>
</evidence>
<name>A0ABX0N2M5_9BURK</name>
<comment type="caution">
    <text evidence="2">The sequence shown here is derived from an EMBL/GenBank/DDBJ whole genome shotgun (WGS) entry which is preliminary data.</text>
</comment>
<gene>
    <name evidence="2" type="ORF">F1735_18895</name>
</gene>